<keyword evidence="4" id="KW-0375">Hydrogen ion transport</keyword>
<evidence type="ECO:0000256" key="3">
    <source>
        <dbReference type="ARBA" id="ARBA00023065"/>
    </source>
</evidence>
<dbReference type="InterPro" id="IPR002699">
    <property type="entry name" value="V_ATPase_D"/>
</dbReference>
<evidence type="ECO:0000256" key="5">
    <source>
        <dbReference type="SAM" id="Coils"/>
    </source>
</evidence>
<evidence type="ECO:0000256" key="4">
    <source>
        <dbReference type="HAMAP-Rule" id="MF_00271"/>
    </source>
</evidence>
<gene>
    <name evidence="4" type="primary">atpD</name>
    <name evidence="6" type="ORF">TMUPMC115_0387</name>
</gene>
<keyword evidence="5" id="KW-0175">Coiled coil</keyword>
<dbReference type="Gene3D" id="1.10.287.3240">
    <property type="match status" value="1"/>
</dbReference>
<dbReference type="PATRIC" id="fig|1302649.3.peg.387"/>
<dbReference type="Proteomes" id="UP000029380">
    <property type="component" value="Unassembled WGS sequence"/>
</dbReference>
<reference evidence="6 7" key="1">
    <citation type="submission" date="2014-08" db="EMBL/GenBank/DDBJ databases">
        <title>Genome sequence of Tetragenococcus muriaticus.</title>
        <authorList>
            <person name="Chuea-nongthon C."/>
            <person name="Rodtong S."/>
            <person name="Yongsawatdigul J."/>
            <person name="Steele J.L."/>
            <person name="Liu X.-y."/>
            <person name="Speers J."/>
            <person name="Glasner J.D."/>
            <person name="Neeno-Eckwall E.C."/>
        </authorList>
    </citation>
    <scope>NUCLEOTIDE SEQUENCE [LARGE SCALE GENOMIC DNA]</scope>
    <source>
        <strain evidence="6 7">PMC-11-5</strain>
    </source>
</reference>
<dbReference type="GO" id="GO:0005524">
    <property type="term" value="F:ATP binding"/>
    <property type="evidence" value="ECO:0007669"/>
    <property type="project" value="UniProtKB-UniRule"/>
</dbReference>
<dbReference type="RefSeq" id="WP_028790474.1">
    <property type="nucleotide sequence ID" value="NZ_JPVU01000037.1"/>
</dbReference>
<dbReference type="NCBIfam" id="TIGR00309">
    <property type="entry name" value="V_ATPase_subD"/>
    <property type="match status" value="1"/>
</dbReference>
<keyword evidence="3 4" id="KW-0406">Ion transport</keyword>
<name>A0A091C6I0_9ENTE</name>
<organism evidence="6 7">
    <name type="scientific">Tetragenococcus muriaticus PMC-11-5</name>
    <dbReference type="NCBI Taxonomy" id="1302649"/>
    <lineage>
        <taxon>Bacteria</taxon>
        <taxon>Bacillati</taxon>
        <taxon>Bacillota</taxon>
        <taxon>Bacilli</taxon>
        <taxon>Lactobacillales</taxon>
        <taxon>Enterococcaceae</taxon>
        <taxon>Tetragenococcus</taxon>
    </lineage>
</organism>
<comment type="similarity">
    <text evidence="1 4">Belongs to the V-ATPase D subunit family.</text>
</comment>
<proteinExistence type="inferred from homology"/>
<evidence type="ECO:0000313" key="7">
    <source>
        <dbReference type="Proteomes" id="UP000029380"/>
    </source>
</evidence>
<accession>A0A091C6I0</accession>
<evidence type="ECO:0000256" key="2">
    <source>
        <dbReference type="ARBA" id="ARBA00022448"/>
    </source>
</evidence>
<comment type="function">
    <text evidence="4">Produces ATP from ADP in the presence of a proton gradient across the membrane.</text>
</comment>
<keyword evidence="4" id="KW-0066">ATP synthesis</keyword>
<dbReference type="GO" id="GO:0042777">
    <property type="term" value="P:proton motive force-driven plasma membrane ATP synthesis"/>
    <property type="evidence" value="ECO:0007669"/>
    <property type="project" value="UniProtKB-UniRule"/>
</dbReference>
<dbReference type="PANTHER" id="PTHR11671">
    <property type="entry name" value="V-TYPE ATP SYNTHASE SUBUNIT D"/>
    <property type="match status" value="1"/>
</dbReference>
<evidence type="ECO:0000256" key="1">
    <source>
        <dbReference type="ARBA" id="ARBA00005850"/>
    </source>
</evidence>
<protein>
    <recommendedName>
        <fullName evidence="4">V-type ATP synthase subunit D</fullName>
    </recommendedName>
    <alternativeName>
        <fullName evidence="4">V-ATPase subunit D</fullName>
    </alternativeName>
</protein>
<feature type="coiled-coil region" evidence="5">
    <location>
        <begin position="147"/>
        <end position="174"/>
    </location>
</feature>
<sequence>MAIMNVNPTRMEMNRLQRRLSTASRGHKLLKDKQNELVRQFTKLVKQNQDLRKKMEETLQKGMEDYVLASSRTPDYVLGEAFAIPLDKITLDVQSKNVMNIEMPVLNEIYDDEKSEDRFSYGFMSTTSELDLALNNLSSILPIMLKLAEIEKSCQMMADEIERTRRRVNALEYKMIPQLEDTIAYIEKTLDESERATLTRLMKSIDVIESED</sequence>
<dbReference type="HAMAP" id="MF_00271">
    <property type="entry name" value="ATP_synth_D_arch"/>
    <property type="match status" value="1"/>
</dbReference>
<dbReference type="GO" id="GO:0016787">
    <property type="term" value="F:hydrolase activity"/>
    <property type="evidence" value="ECO:0007669"/>
    <property type="project" value="UniProtKB-KW"/>
</dbReference>
<dbReference type="AlphaFoldDB" id="A0A091C6I0"/>
<evidence type="ECO:0000313" key="6">
    <source>
        <dbReference type="EMBL" id="KFN93421.1"/>
    </source>
</evidence>
<keyword evidence="6" id="KW-0378">Hydrolase</keyword>
<dbReference type="GO" id="GO:0046961">
    <property type="term" value="F:proton-transporting ATPase activity, rotational mechanism"/>
    <property type="evidence" value="ECO:0007669"/>
    <property type="project" value="InterPro"/>
</dbReference>
<dbReference type="EMBL" id="JPVU01000037">
    <property type="protein sequence ID" value="KFN93421.1"/>
    <property type="molecule type" value="Genomic_DNA"/>
</dbReference>
<keyword evidence="2 4" id="KW-0813">Transport</keyword>
<dbReference type="OrthoDB" id="9781718at2"/>
<comment type="caution">
    <text evidence="6">The sequence shown here is derived from an EMBL/GenBank/DDBJ whole genome shotgun (WGS) entry which is preliminary data.</text>
</comment>
<dbReference type="GO" id="GO:0046933">
    <property type="term" value="F:proton-transporting ATP synthase activity, rotational mechanism"/>
    <property type="evidence" value="ECO:0007669"/>
    <property type="project" value="UniProtKB-UniRule"/>
</dbReference>
<dbReference type="Pfam" id="PF01813">
    <property type="entry name" value="ATP-synt_D"/>
    <property type="match status" value="1"/>
</dbReference>